<dbReference type="Gramene" id="KQJ86367">
    <property type="protein sequence ID" value="KQJ86367"/>
    <property type="gene ID" value="BRADI_4g04965v3"/>
</dbReference>
<dbReference type="ExpressionAtlas" id="A0A0Q3EFC3">
    <property type="expression patterns" value="baseline and differential"/>
</dbReference>
<dbReference type="Gene3D" id="1.50.10.130">
    <property type="entry name" value="Terpene synthase, N-terminal domain"/>
    <property type="match status" value="1"/>
</dbReference>
<dbReference type="SFLD" id="SFLDS00005">
    <property type="entry name" value="Isoprenoid_Synthase_Type_I"/>
    <property type="match status" value="1"/>
</dbReference>
<dbReference type="AlphaFoldDB" id="A0A0Q3EFC3"/>
<proteinExistence type="predicted"/>
<comment type="cofactor">
    <cofactor evidence="2">
        <name>Mg(2+)</name>
        <dbReference type="ChEBI" id="CHEBI:18420"/>
    </cofactor>
</comment>
<evidence type="ECO:0000259" key="5">
    <source>
        <dbReference type="Pfam" id="PF03936"/>
    </source>
</evidence>
<feature type="domain" description="Terpene synthase metal-binding" evidence="5">
    <location>
        <begin position="308"/>
        <end position="540"/>
    </location>
</feature>
<dbReference type="InterPro" id="IPR034741">
    <property type="entry name" value="Terpene_cyclase-like_1_C"/>
</dbReference>
<dbReference type="Gene3D" id="1.10.600.10">
    <property type="entry name" value="Farnesyl Diphosphate Synthase"/>
    <property type="match status" value="1"/>
</dbReference>
<dbReference type="EMBL" id="CM000883">
    <property type="protein sequence ID" value="KQJ86367.1"/>
    <property type="molecule type" value="Genomic_DNA"/>
</dbReference>
<evidence type="ECO:0000313" key="8">
    <source>
        <dbReference type="Proteomes" id="UP000008810"/>
    </source>
</evidence>
<evidence type="ECO:0000256" key="3">
    <source>
        <dbReference type="ARBA" id="ARBA00022723"/>
    </source>
</evidence>
<reference evidence="7" key="3">
    <citation type="submission" date="2018-08" db="UniProtKB">
        <authorList>
            <consortium name="EnsemblPlants"/>
        </authorList>
    </citation>
    <scope>IDENTIFICATION</scope>
    <source>
        <strain evidence="7">cv. Bd21</strain>
    </source>
</reference>
<dbReference type="Pfam" id="PF01397">
    <property type="entry name" value="Terpene_synth"/>
    <property type="match status" value="1"/>
</dbReference>
<dbReference type="PANTHER" id="PTHR31225:SF212">
    <property type="entry name" value="TERPENE SYNTHASE"/>
    <property type="match status" value="1"/>
</dbReference>
<dbReference type="GO" id="GO:0016102">
    <property type="term" value="P:diterpenoid biosynthetic process"/>
    <property type="evidence" value="ECO:0007669"/>
    <property type="project" value="InterPro"/>
</dbReference>
<evidence type="ECO:0000256" key="2">
    <source>
        <dbReference type="ARBA" id="ARBA00001946"/>
    </source>
</evidence>
<feature type="domain" description="Terpene synthase N-terminal" evidence="4">
    <location>
        <begin position="74"/>
        <end position="245"/>
    </location>
</feature>
<keyword evidence="3" id="KW-0479">Metal-binding</keyword>
<gene>
    <name evidence="6" type="ORF">BRADI_4g04965v3</name>
</gene>
<name>A0A0Q3EFC3_BRADI</name>
<evidence type="ECO:0008006" key="9">
    <source>
        <dbReference type="Google" id="ProtNLM"/>
    </source>
</evidence>
<dbReference type="InterPro" id="IPR044814">
    <property type="entry name" value="Terpene_cyclase_plant_C1"/>
</dbReference>
<dbReference type="GO" id="GO:0010333">
    <property type="term" value="F:terpene synthase activity"/>
    <property type="evidence" value="ECO:0000318"/>
    <property type="project" value="GO_Central"/>
</dbReference>
<sequence>MASRGIAIPAGRGGARMSFNLRPLLQVTQINRQGPGRNIKLPKFPKNFFCTPRAALGLSPPVPAGKESSFEPSLWGDFFITYEPQPLQRSEEWMRERAEKLKEDVQRLFKSCNGTGERILLVDVLQHLGIDHHFNEQIDTALSEILESEFSSSSLHEVALRFRLLREHGHWVSSDVFNKFKGEDGSFNKDTTNDPRGLLSLYNAAHLLVHDEPALEEAIAFARRHLESIRGRLMSPLAEQVKRALQLPLPRTCARVEAVCYISEYEEEEGHNPILLELAKLDFNLLQRLHLKELKAMTEWWEELSGFIELSYVRDRLVECYLWSLVPHCEESFGLSRIIFTKTNVLLTIMDDTYDMHATIEECRQLHEAAQRWDESAISLLPEYLRKFYNELLRNIKEIGDEMAVNGNYEIAYIKKQLQKQFTYYLQDAEWIHQNHKPSFDDRLNLGGLTVGGPTACVCFLVGMGDAVSKETLEWVAGYPQVVMASARAARLMNDISSLKRGKSKKGDVPSSVECYMAEHGVTREIAVARFESLVEDEWRSMNQARFGNRALLPAVQRVIKFATSLPLFYGDGNDGFTFASHLRKTVESLFINPIPI</sequence>
<dbReference type="SFLD" id="SFLDG01019">
    <property type="entry name" value="Terpene_Cyclase_Like_1_C_Termi"/>
    <property type="match status" value="1"/>
</dbReference>
<dbReference type="GO" id="GO:0000287">
    <property type="term" value="F:magnesium ion binding"/>
    <property type="evidence" value="ECO:0007669"/>
    <property type="project" value="InterPro"/>
</dbReference>
<evidence type="ECO:0000313" key="7">
    <source>
        <dbReference type="EnsemblPlants" id="KQJ86367"/>
    </source>
</evidence>
<dbReference type="InterPro" id="IPR001906">
    <property type="entry name" value="Terpene_synth_N"/>
</dbReference>
<dbReference type="InterPro" id="IPR050148">
    <property type="entry name" value="Terpene_synthase-like"/>
</dbReference>
<dbReference type="STRING" id="15368.A0A0Q3EFC3"/>
<dbReference type="InterPro" id="IPR005630">
    <property type="entry name" value="Terpene_synthase_metal-bd"/>
</dbReference>
<dbReference type="FunCoup" id="A0A0Q3EFC3">
    <property type="interactions" value="190"/>
</dbReference>
<comment type="cofactor">
    <cofactor evidence="1">
        <name>Mn(2+)</name>
        <dbReference type="ChEBI" id="CHEBI:29035"/>
    </cofactor>
</comment>
<dbReference type="InterPro" id="IPR036965">
    <property type="entry name" value="Terpene_synth_N_sf"/>
</dbReference>
<organism evidence="6">
    <name type="scientific">Brachypodium distachyon</name>
    <name type="common">Purple false brome</name>
    <name type="synonym">Trachynia distachya</name>
    <dbReference type="NCBI Taxonomy" id="15368"/>
    <lineage>
        <taxon>Eukaryota</taxon>
        <taxon>Viridiplantae</taxon>
        <taxon>Streptophyta</taxon>
        <taxon>Embryophyta</taxon>
        <taxon>Tracheophyta</taxon>
        <taxon>Spermatophyta</taxon>
        <taxon>Magnoliopsida</taxon>
        <taxon>Liliopsida</taxon>
        <taxon>Poales</taxon>
        <taxon>Poaceae</taxon>
        <taxon>BOP clade</taxon>
        <taxon>Pooideae</taxon>
        <taxon>Stipodae</taxon>
        <taxon>Brachypodieae</taxon>
        <taxon>Brachypodium</taxon>
    </lineage>
</organism>
<evidence type="ECO:0000259" key="4">
    <source>
        <dbReference type="Pfam" id="PF01397"/>
    </source>
</evidence>
<dbReference type="Pfam" id="PF03936">
    <property type="entry name" value="Terpene_synth_C"/>
    <property type="match status" value="1"/>
</dbReference>
<reference evidence="6" key="2">
    <citation type="submission" date="2017-06" db="EMBL/GenBank/DDBJ databases">
        <title>WGS assembly of Brachypodium distachyon.</title>
        <authorList>
            <consortium name="The International Brachypodium Initiative"/>
            <person name="Lucas S."/>
            <person name="Harmon-Smith M."/>
            <person name="Lail K."/>
            <person name="Tice H."/>
            <person name="Grimwood J."/>
            <person name="Bruce D."/>
            <person name="Barry K."/>
            <person name="Shu S."/>
            <person name="Lindquist E."/>
            <person name="Wang M."/>
            <person name="Pitluck S."/>
            <person name="Vogel J.P."/>
            <person name="Garvin D.F."/>
            <person name="Mockler T.C."/>
            <person name="Schmutz J."/>
            <person name="Rokhsar D."/>
            <person name="Bevan M.W."/>
        </authorList>
    </citation>
    <scope>NUCLEOTIDE SEQUENCE</scope>
    <source>
        <strain evidence="6">Bd21</strain>
    </source>
</reference>
<dbReference type="PANTHER" id="PTHR31225">
    <property type="entry name" value="OS04G0344100 PROTEIN-RELATED"/>
    <property type="match status" value="1"/>
</dbReference>
<dbReference type="CDD" id="cd00684">
    <property type="entry name" value="Terpene_cyclase_plant_C1"/>
    <property type="match status" value="1"/>
</dbReference>
<keyword evidence="8" id="KW-1185">Reference proteome</keyword>
<dbReference type="OrthoDB" id="1877784at2759"/>
<evidence type="ECO:0000313" key="6">
    <source>
        <dbReference type="EMBL" id="KQJ86367.1"/>
    </source>
</evidence>
<dbReference type="GO" id="GO:0046246">
    <property type="term" value="P:terpene biosynthetic process"/>
    <property type="evidence" value="ECO:0000318"/>
    <property type="project" value="GO_Central"/>
</dbReference>
<dbReference type="InterPro" id="IPR008930">
    <property type="entry name" value="Terpenoid_cyclase/PrenylTrfase"/>
</dbReference>
<dbReference type="InParanoid" id="A0A0Q3EFC3"/>
<dbReference type="SUPFAM" id="SSF48239">
    <property type="entry name" value="Terpenoid cyclases/Protein prenyltransferases"/>
    <property type="match status" value="1"/>
</dbReference>
<dbReference type="EnsemblPlants" id="KQJ86367">
    <property type="protein sequence ID" value="KQJ86367"/>
    <property type="gene ID" value="BRADI_4g04965v3"/>
</dbReference>
<protein>
    <recommendedName>
        <fullName evidence="9">Terpene synthase</fullName>
    </recommendedName>
</protein>
<evidence type="ECO:0000256" key="1">
    <source>
        <dbReference type="ARBA" id="ARBA00001936"/>
    </source>
</evidence>
<accession>A0A0Q3EFC3</accession>
<dbReference type="InterPro" id="IPR008949">
    <property type="entry name" value="Isoprenoid_synthase_dom_sf"/>
</dbReference>
<reference evidence="6 7" key="1">
    <citation type="journal article" date="2010" name="Nature">
        <title>Genome sequencing and analysis of the model grass Brachypodium distachyon.</title>
        <authorList>
            <consortium name="International Brachypodium Initiative"/>
        </authorList>
    </citation>
    <scope>NUCLEOTIDE SEQUENCE [LARGE SCALE GENOMIC DNA]</scope>
    <source>
        <strain evidence="6 7">Bd21</strain>
    </source>
</reference>
<dbReference type="SUPFAM" id="SSF48576">
    <property type="entry name" value="Terpenoid synthases"/>
    <property type="match status" value="1"/>
</dbReference>
<dbReference type="Proteomes" id="UP000008810">
    <property type="component" value="Chromosome 4"/>
</dbReference>